<evidence type="ECO:0000313" key="1">
    <source>
        <dbReference type="EMBL" id="CAG6773059.1"/>
    </source>
</evidence>
<dbReference type="EMBL" id="HBUF01590146">
    <property type="protein sequence ID" value="CAG6773059.1"/>
    <property type="molecule type" value="Transcribed_RNA"/>
</dbReference>
<reference evidence="1" key="1">
    <citation type="submission" date="2021-05" db="EMBL/GenBank/DDBJ databases">
        <authorList>
            <person name="Alioto T."/>
            <person name="Alioto T."/>
            <person name="Gomez Garrido J."/>
        </authorList>
    </citation>
    <scope>NUCLEOTIDE SEQUENCE</scope>
</reference>
<sequence length="115" mass="13096">MSMVEGETKTLPSPEGTTCCSMRITPPPRLFSGQSAQRCIMRITPPPILFIQHRLHRGRYIMRTTPPPKLLSQHRATSCELDSSLNVSQFCLHPHRMAIAFKYFMYCLPTYGANI</sequence>
<name>A0A8D9AUJ8_9HEMI</name>
<protein>
    <submittedName>
        <fullName evidence="1">Uncharacterized protein</fullName>
    </submittedName>
</protein>
<dbReference type="AlphaFoldDB" id="A0A8D9AUJ8"/>
<dbReference type="EMBL" id="HBUF01590148">
    <property type="protein sequence ID" value="CAG6773063.1"/>
    <property type="molecule type" value="Transcribed_RNA"/>
</dbReference>
<dbReference type="EMBL" id="HBUF01590147">
    <property type="protein sequence ID" value="CAG6773061.1"/>
    <property type="molecule type" value="Transcribed_RNA"/>
</dbReference>
<accession>A0A8D9AUJ8</accession>
<organism evidence="1">
    <name type="scientific">Cacopsylla melanoneura</name>
    <dbReference type="NCBI Taxonomy" id="428564"/>
    <lineage>
        <taxon>Eukaryota</taxon>
        <taxon>Metazoa</taxon>
        <taxon>Ecdysozoa</taxon>
        <taxon>Arthropoda</taxon>
        <taxon>Hexapoda</taxon>
        <taxon>Insecta</taxon>
        <taxon>Pterygota</taxon>
        <taxon>Neoptera</taxon>
        <taxon>Paraneoptera</taxon>
        <taxon>Hemiptera</taxon>
        <taxon>Sternorrhyncha</taxon>
        <taxon>Psylloidea</taxon>
        <taxon>Psyllidae</taxon>
        <taxon>Psyllinae</taxon>
        <taxon>Cacopsylla</taxon>
    </lineage>
</organism>
<proteinExistence type="predicted"/>